<protein>
    <submittedName>
        <fullName evidence="1">Uncharacterized protein</fullName>
    </submittedName>
</protein>
<feature type="non-terminal residue" evidence="1">
    <location>
        <position position="80"/>
    </location>
</feature>
<accession>A0A0B7AC92</accession>
<evidence type="ECO:0000313" key="1">
    <source>
        <dbReference type="EMBL" id="CEK78639.1"/>
    </source>
</evidence>
<organism evidence="1">
    <name type="scientific">Arion vulgaris</name>
    <dbReference type="NCBI Taxonomy" id="1028688"/>
    <lineage>
        <taxon>Eukaryota</taxon>
        <taxon>Metazoa</taxon>
        <taxon>Spiralia</taxon>
        <taxon>Lophotrochozoa</taxon>
        <taxon>Mollusca</taxon>
        <taxon>Gastropoda</taxon>
        <taxon>Heterobranchia</taxon>
        <taxon>Euthyneura</taxon>
        <taxon>Panpulmonata</taxon>
        <taxon>Eupulmonata</taxon>
        <taxon>Stylommatophora</taxon>
        <taxon>Helicina</taxon>
        <taxon>Arionoidea</taxon>
        <taxon>Arionidae</taxon>
        <taxon>Arion</taxon>
    </lineage>
</organism>
<proteinExistence type="predicted"/>
<reference evidence="1" key="1">
    <citation type="submission" date="2014-12" db="EMBL/GenBank/DDBJ databases">
        <title>Insight into the proteome of Arion vulgaris.</title>
        <authorList>
            <person name="Aradska J."/>
            <person name="Bulat T."/>
            <person name="Smidak R."/>
            <person name="Sarate P."/>
            <person name="Gangsoo J."/>
            <person name="Sialana F."/>
            <person name="Bilban M."/>
            <person name="Lubec G."/>
        </authorList>
    </citation>
    <scope>NUCLEOTIDE SEQUENCE</scope>
    <source>
        <tissue evidence="1">Skin</tissue>
    </source>
</reference>
<sequence length="80" mass="9561">MDKSDIVNALREKHAIIFPLQTGHNRLRYHLFNKYKIGPSNICTCDKMTETHILQKCPTYNEQRKHTWPTHMYVQDKLYG</sequence>
<dbReference type="AlphaFoldDB" id="A0A0B7AC92"/>
<gene>
    <name evidence="1" type="primary">ORF111227</name>
</gene>
<dbReference type="EMBL" id="HACG01031774">
    <property type="protein sequence ID" value="CEK78639.1"/>
    <property type="molecule type" value="Transcribed_RNA"/>
</dbReference>
<name>A0A0B7AC92_9EUPU</name>